<dbReference type="PaxDb" id="3847-GLYMA07G24845.1"/>
<dbReference type="InterPro" id="IPR043129">
    <property type="entry name" value="ATPase_NBD"/>
</dbReference>
<evidence type="ECO:0000313" key="3">
    <source>
        <dbReference type="Proteomes" id="UP000008827"/>
    </source>
</evidence>
<reference evidence="1" key="3">
    <citation type="submission" date="2018-07" db="EMBL/GenBank/DDBJ databases">
        <title>WGS assembly of Glycine max.</title>
        <authorList>
            <person name="Schmutz J."/>
            <person name="Cannon S."/>
            <person name="Schlueter J."/>
            <person name="Ma J."/>
            <person name="Mitros T."/>
            <person name="Nelson W."/>
            <person name="Hyten D."/>
            <person name="Song Q."/>
            <person name="Thelen J."/>
            <person name="Cheng J."/>
            <person name="Xu D."/>
            <person name="Hellsten U."/>
            <person name="May G."/>
            <person name="Yu Y."/>
            <person name="Sakurai T."/>
            <person name="Umezawa T."/>
            <person name="Bhattacharyya M."/>
            <person name="Sandhu D."/>
            <person name="Valliyodan B."/>
            <person name="Lindquist E."/>
            <person name="Peto M."/>
            <person name="Grant D."/>
            <person name="Shu S."/>
            <person name="Goodstein D."/>
            <person name="Barry K."/>
            <person name="Futrell-Griggs M."/>
            <person name="Abernathy B."/>
            <person name="Du J."/>
            <person name="Tian Z."/>
            <person name="Zhu L."/>
            <person name="Gill N."/>
            <person name="Joshi T."/>
            <person name="Libault M."/>
            <person name="Sethuraman A."/>
            <person name="Zhang X."/>
            <person name="Shinozaki K."/>
            <person name="Nguyen H."/>
            <person name="Wing R."/>
            <person name="Cregan P."/>
            <person name="Specht J."/>
            <person name="Grimwood J."/>
            <person name="Rokhsar D."/>
            <person name="Stacey G."/>
            <person name="Shoemaker R."/>
            <person name="Jackson S."/>
        </authorList>
    </citation>
    <scope>NUCLEOTIDE SEQUENCE</scope>
    <source>
        <tissue evidence="1">Callus</tissue>
    </source>
</reference>
<dbReference type="EMBL" id="CM000840">
    <property type="protein sequence ID" value="KRH49611.1"/>
    <property type="molecule type" value="Genomic_DNA"/>
</dbReference>
<dbReference type="STRING" id="3847.A0A0R0JBV0"/>
<evidence type="ECO:0000313" key="1">
    <source>
        <dbReference type="EMBL" id="KRH49611.1"/>
    </source>
</evidence>
<keyword evidence="3" id="KW-1185">Reference proteome</keyword>
<gene>
    <name evidence="1" type="ORF">GLYMA_07G167900</name>
</gene>
<sequence>MYDEVSTIVIDLGSHTCKASYVGEDAPKVVFPSRCVEHTLSHTYVVGTIDKTNIDGTADINNENSDKTKGKCKLYVGSQSLGCHRDHMEVLSPLKDGVVIDWNIVDNIWDRALRHALDNDSSTFGSNIIIKKEEKELHGASESSGSSKLLLELHEKRSDNPKKIKVEKALLHIFNLSALIFYSRMS</sequence>
<reference evidence="1 2" key="1">
    <citation type="journal article" date="2010" name="Nature">
        <title>Genome sequence of the palaeopolyploid soybean.</title>
        <authorList>
            <person name="Schmutz J."/>
            <person name="Cannon S.B."/>
            <person name="Schlueter J."/>
            <person name="Ma J."/>
            <person name="Mitros T."/>
            <person name="Nelson W."/>
            <person name="Hyten D.L."/>
            <person name="Song Q."/>
            <person name="Thelen J.J."/>
            <person name="Cheng J."/>
            <person name="Xu D."/>
            <person name="Hellsten U."/>
            <person name="May G.D."/>
            <person name="Yu Y."/>
            <person name="Sakurai T."/>
            <person name="Umezawa T."/>
            <person name="Bhattacharyya M.K."/>
            <person name="Sandhu D."/>
            <person name="Valliyodan B."/>
            <person name="Lindquist E."/>
            <person name="Peto M."/>
            <person name="Grant D."/>
            <person name="Shu S."/>
            <person name="Goodstein D."/>
            <person name="Barry K."/>
            <person name="Futrell-Griggs M."/>
            <person name="Abernathy B."/>
            <person name="Du J."/>
            <person name="Tian Z."/>
            <person name="Zhu L."/>
            <person name="Gill N."/>
            <person name="Joshi T."/>
            <person name="Libault M."/>
            <person name="Sethuraman A."/>
            <person name="Zhang X.-C."/>
            <person name="Shinozaki K."/>
            <person name="Nguyen H.T."/>
            <person name="Wing R.A."/>
            <person name="Cregan P."/>
            <person name="Specht J."/>
            <person name="Grimwood J."/>
            <person name="Rokhsar D."/>
            <person name="Stacey G."/>
            <person name="Shoemaker R.C."/>
            <person name="Jackson S.A."/>
        </authorList>
    </citation>
    <scope>NUCLEOTIDE SEQUENCE</scope>
    <source>
        <strain evidence="2">cv. Williams 82</strain>
        <tissue evidence="1">Callus</tissue>
    </source>
</reference>
<evidence type="ECO:0008006" key="4">
    <source>
        <dbReference type="Google" id="ProtNLM"/>
    </source>
</evidence>
<reference evidence="2" key="2">
    <citation type="submission" date="2018-02" db="UniProtKB">
        <authorList>
            <consortium name="EnsemblPlants"/>
        </authorList>
    </citation>
    <scope>IDENTIFICATION</scope>
    <source>
        <strain evidence="2">Williams 82</strain>
    </source>
</reference>
<dbReference type="Pfam" id="PF00022">
    <property type="entry name" value="Actin"/>
    <property type="match status" value="1"/>
</dbReference>
<dbReference type="SUPFAM" id="SSF53067">
    <property type="entry name" value="Actin-like ATPase domain"/>
    <property type="match status" value="1"/>
</dbReference>
<dbReference type="InterPro" id="IPR004000">
    <property type="entry name" value="Actin"/>
</dbReference>
<dbReference type="EnsemblPlants" id="KRH49611">
    <property type="protein sequence ID" value="KRH49611"/>
    <property type="gene ID" value="GLYMA_07G167900"/>
</dbReference>
<protein>
    <recommendedName>
        <fullName evidence="4">Actin-related protein 4A</fullName>
    </recommendedName>
</protein>
<dbReference type="AlphaFoldDB" id="A0A0R0JBV0"/>
<accession>A0A0R0JBV0</accession>
<dbReference type="SMR" id="A0A0R0JBV0"/>
<evidence type="ECO:0000313" key="2">
    <source>
        <dbReference type="EnsemblPlants" id="KRH49611"/>
    </source>
</evidence>
<dbReference type="Gramene" id="KRH49611">
    <property type="protein sequence ID" value="KRH49611"/>
    <property type="gene ID" value="GLYMA_07G167900"/>
</dbReference>
<dbReference type="Proteomes" id="UP000008827">
    <property type="component" value="Chromosome 7"/>
</dbReference>
<proteinExistence type="predicted"/>
<dbReference type="Gene3D" id="3.30.420.40">
    <property type="match status" value="1"/>
</dbReference>
<organism evidence="1">
    <name type="scientific">Glycine max</name>
    <name type="common">Soybean</name>
    <name type="synonym">Glycine hispida</name>
    <dbReference type="NCBI Taxonomy" id="3847"/>
    <lineage>
        <taxon>Eukaryota</taxon>
        <taxon>Viridiplantae</taxon>
        <taxon>Streptophyta</taxon>
        <taxon>Embryophyta</taxon>
        <taxon>Tracheophyta</taxon>
        <taxon>Spermatophyta</taxon>
        <taxon>Magnoliopsida</taxon>
        <taxon>eudicotyledons</taxon>
        <taxon>Gunneridae</taxon>
        <taxon>Pentapetalae</taxon>
        <taxon>rosids</taxon>
        <taxon>fabids</taxon>
        <taxon>Fabales</taxon>
        <taxon>Fabaceae</taxon>
        <taxon>Papilionoideae</taxon>
        <taxon>50 kb inversion clade</taxon>
        <taxon>NPAAA clade</taxon>
        <taxon>indigoferoid/millettioid clade</taxon>
        <taxon>Phaseoleae</taxon>
        <taxon>Glycine</taxon>
        <taxon>Glycine subgen. Soja</taxon>
    </lineage>
</organism>
<name>A0A0R0JBV0_SOYBN</name>
<dbReference type="InParanoid" id="A0A0R0JBV0"/>